<dbReference type="PANTHER" id="PTHR21237:SF23">
    <property type="entry name" value="GRPE PROTEIN HOMOLOG, MITOCHONDRIAL"/>
    <property type="match status" value="1"/>
</dbReference>
<dbReference type="PRINTS" id="PR00773">
    <property type="entry name" value="GRPEPROTEIN"/>
</dbReference>
<evidence type="ECO:0000256" key="7">
    <source>
        <dbReference type="SAM" id="MobiDB-lite"/>
    </source>
</evidence>
<proteinExistence type="inferred from homology"/>
<evidence type="ECO:0000256" key="5">
    <source>
        <dbReference type="RuleBase" id="RU004478"/>
    </source>
</evidence>
<dbReference type="InterPro" id="IPR009012">
    <property type="entry name" value="GrpE_head"/>
</dbReference>
<keyword evidence="3" id="KW-0963">Cytoplasm</keyword>
<comment type="subcellular location">
    <subcellularLocation>
        <location evidence="3">Cytoplasm</location>
    </subcellularLocation>
</comment>
<dbReference type="InterPro" id="IPR013805">
    <property type="entry name" value="GrpE_CC"/>
</dbReference>
<comment type="function">
    <text evidence="3 4">Participates actively in the response to hyperosmotic and heat shock by preventing the aggregation of stress-denatured proteins, in association with DnaK and GrpE. It is the nucleotide exchange factor for DnaK and may function as a thermosensor. Unfolded proteins bind initially to DnaJ; upon interaction with the DnaJ-bound protein, DnaK hydrolyzes its bound ATP, resulting in the formation of a stable complex. GrpE releases ADP from DnaK; ATP binding to DnaK triggers the release of the substrate protein, thus completing the reaction cycle. Several rounds of ATP-dependent interactions between DnaJ, DnaK and GrpE are required for fully efficient folding.</text>
</comment>
<dbReference type="RefSeq" id="WP_190597988.1">
    <property type="nucleotide sequence ID" value="NZ_JADEVV010000014.1"/>
</dbReference>
<name>A0ABR9VQE1_9SYNC</name>
<evidence type="ECO:0000256" key="4">
    <source>
        <dbReference type="RuleBase" id="RU000639"/>
    </source>
</evidence>
<dbReference type="Pfam" id="PF01025">
    <property type="entry name" value="GrpE"/>
    <property type="match status" value="1"/>
</dbReference>
<feature type="coiled-coil region" evidence="6">
    <location>
        <begin position="71"/>
        <end position="105"/>
    </location>
</feature>
<evidence type="ECO:0000256" key="2">
    <source>
        <dbReference type="ARBA" id="ARBA00023186"/>
    </source>
</evidence>
<accession>A0ABR9VQE1</accession>
<dbReference type="CDD" id="cd00446">
    <property type="entry name" value="GrpE"/>
    <property type="match status" value="1"/>
</dbReference>
<reference evidence="8 9" key="1">
    <citation type="submission" date="2020-10" db="EMBL/GenBank/DDBJ databases">
        <authorList>
            <person name="Castelo-Branco R."/>
            <person name="Eusebio N."/>
            <person name="Adriana R."/>
            <person name="Vieira A."/>
            <person name="Brugerolle De Fraissinette N."/>
            <person name="Rezende De Castro R."/>
            <person name="Schneider M.P."/>
            <person name="Vasconcelos V."/>
            <person name="Leao P.N."/>
        </authorList>
    </citation>
    <scope>NUCLEOTIDE SEQUENCE [LARGE SCALE GENOMIC DNA]</scope>
    <source>
        <strain evidence="8 9">LEGE 00031</strain>
    </source>
</reference>
<dbReference type="SUPFAM" id="SSF51064">
    <property type="entry name" value="Head domain of nucleotide exchange factor GrpE"/>
    <property type="match status" value="1"/>
</dbReference>
<dbReference type="HAMAP" id="MF_01151">
    <property type="entry name" value="GrpE"/>
    <property type="match status" value="1"/>
</dbReference>
<organism evidence="8 9">
    <name type="scientific">Synechocystis salina LEGE 00031</name>
    <dbReference type="NCBI Taxonomy" id="1828736"/>
    <lineage>
        <taxon>Bacteria</taxon>
        <taxon>Bacillati</taxon>
        <taxon>Cyanobacteriota</taxon>
        <taxon>Cyanophyceae</taxon>
        <taxon>Synechococcales</taxon>
        <taxon>Merismopediaceae</taxon>
        <taxon>Synechocystis</taxon>
    </lineage>
</organism>
<feature type="compositionally biased region" description="Polar residues" evidence="7">
    <location>
        <begin position="1"/>
        <end position="13"/>
    </location>
</feature>
<evidence type="ECO:0000313" key="9">
    <source>
        <dbReference type="Proteomes" id="UP000658720"/>
    </source>
</evidence>
<evidence type="ECO:0000256" key="6">
    <source>
        <dbReference type="SAM" id="Coils"/>
    </source>
</evidence>
<comment type="caution">
    <text evidence="8">The sequence shown here is derived from an EMBL/GenBank/DDBJ whole genome shotgun (WGS) entry which is preliminary data.</text>
</comment>
<keyword evidence="3 4" id="KW-0346">Stress response</keyword>
<dbReference type="Gene3D" id="3.90.20.20">
    <property type="match status" value="1"/>
</dbReference>
<dbReference type="NCBIfam" id="NF010741">
    <property type="entry name" value="PRK14143.1"/>
    <property type="match status" value="1"/>
</dbReference>
<evidence type="ECO:0000256" key="1">
    <source>
        <dbReference type="ARBA" id="ARBA00009054"/>
    </source>
</evidence>
<keyword evidence="2 3" id="KW-0143">Chaperone</keyword>
<dbReference type="InterPro" id="IPR000740">
    <property type="entry name" value="GrpE"/>
</dbReference>
<dbReference type="EMBL" id="JADEVV010000014">
    <property type="protein sequence ID" value="MBE9253564.1"/>
    <property type="molecule type" value="Genomic_DNA"/>
</dbReference>
<keyword evidence="6" id="KW-0175">Coiled coil</keyword>
<dbReference type="PANTHER" id="PTHR21237">
    <property type="entry name" value="GRPE PROTEIN"/>
    <property type="match status" value="1"/>
</dbReference>
<keyword evidence="9" id="KW-1185">Reference proteome</keyword>
<evidence type="ECO:0000256" key="3">
    <source>
        <dbReference type="HAMAP-Rule" id="MF_01151"/>
    </source>
</evidence>
<protein>
    <recommendedName>
        <fullName evidence="3 4">Protein GrpE</fullName>
    </recommendedName>
    <alternativeName>
        <fullName evidence="3">HSP-70 cofactor</fullName>
    </alternativeName>
</protein>
<dbReference type="Proteomes" id="UP000658720">
    <property type="component" value="Unassembled WGS sequence"/>
</dbReference>
<gene>
    <name evidence="3 8" type="primary">grpE</name>
    <name evidence="8" type="ORF">IQ217_06790</name>
</gene>
<evidence type="ECO:0000313" key="8">
    <source>
        <dbReference type="EMBL" id="MBE9253564.1"/>
    </source>
</evidence>
<comment type="similarity">
    <text evidence="1 3 5">Belongs to the GrpE family.</text>
</comment>
<feature type="compositionally biased region" description="Polar residues" evidence="7">
    <location>
        <begin position="23"/>
        <end position="33"/>
    </location>
</feature>
<feature type="region of interest" description="Disordered" evidence="7">
    <location>
        <begin position="1"/>
        <end position="65"/>
    </location>
</feature>
<dbReference type="SUPFAM" id="SSF58014">
    <property type="entry name" value="Coiled-coil domain of nucleotide exchange factor GrpE"/>
    <property type="match status" value="1"/>
</dbReference>
<dbReference type="PROSITE" id="PS01071">
    <property type="entry name" value="GRPE"/>
    <property type="match status" value="1"/>
</dbReference>
<sequence length="246" mass="27358">MNEDQVSLENQTNPVPPEAGNIPTATPEESPQPTDAVLEGQSGEQSEGPEIDVEAGPAGDDVEEKSSEEIIAILQKDLASHRQELAEQSEQLDSVKKRYVALAAEFDNFRKRTQREKEEQAKVIKGRTITELLPVVDNFERARTQIKPNSDGENLIHKSYQGVYKNLVDSLKSLGVAPMRPEGKPFDPKYHEAMLREPTAEYPEDTVIEELVRGYLLDDIVLRHSMVKVAVAPEEGVESGEEDTNP</sequence>
<dbReference type="Gene3D" id="2.30.22.10">
    <property type="entry name" value="Head domain of nucleotide exchange factor GrpE"/>
    <property type="match status" value="1"/>
</dbReference>
<comment type="subunit">
    <text evidence="3">Homodimer.</text>
</comment>